<proteinExistence type="predicted"/>
<name>A0AAV5R7X3_PICKL</name>
<gene>
    <name evidence="1" type="ORF">DAPK24_036370</name>
</gene>
<dbReference type="AlphaFoldDB" id="A0AAV5R7X3"/>
<reference evidence="1 2" key="1">
    <citation type="journal article" date="2023" name="Elife">
        <title>Identification of key yeast species and microbe-microbe interactions impacting larval growth of Drosophila in the wild.</title>
        <authorList>
            <person name="Mure A."/>
            <person name="Sugiura Y."/>
            <person name="Maeda R."/>
            <person name="Honda K."/>
            <person name="Sakurai N."/>
            <person name="Takahashi Y."/>
            <person name="Watada M."/>
            <person name="Katoh T."/>
            <person name="Gotoh A."/>
            <person name="Gotoh Y."/>
            <person name="Taniguchi I."/>
            <person name="Nakamura K."/>
            <person name="Hayashi T."/>
            <person name="Katayama T."/>
            <person name="Uemura T."/>
            <person name="Hattori Y."/>
        </authorList>
    </citation>
    <scope>NUCLEOTIDE SEQUENCE [LARGE SCALE GENOMIC DNA]</scope>
    <source>
        <strain evidence="1 2">PK-24</strain>
    </source>
</reference>
<dbReference type="Proteomes" id="UP001378960">
    <property type="component" value="Unassembled WGS sequence"/>
</dbReference>
<comment type="caution">
    <text evidence="1">The sequence shown here is derived from an EMBL/GenBank/DDBJ whole genome shotgun (WGS) entry which is preliminary data.</text>
</comment>
<keyword evidence="2" id="KW-1185">Reference proteome</keyword>
<evidence type="ECO:0000313" key="1">
    <source>
        <dbReference type="EMBL" id="GMM47062.1"/>
    </source>
</evidence>
<organism evidence="1 2">
    <name type="scientific">Pichia kluyveri</name>
    <name type="common">Yeast</name>
    <dbReference type="NCBI Taxonomy" id="36015"/>
    <lineage>
        <taxon>Eukaryota</taxon>
        <taxon>Fungi</taxon>
        <taxon>Dikarya</taxon>
        <taxon>Ascomycota</taxon>
        <taxon>Saccharomycotina</taxon>
        <taxon>Pichiomycetes</taxon>
        <taxon>Pichiales</taxon>
        <taxon>Pichiaceae</taxon>
        <taxon>Pichia</taxon>
    </lineage>
</organism>
<evidence type="ECO:0000313" key="2">
    <source>
        <dbReference type="Proteomes" id="UP001378960"/>
    </source>
</evidence>
<sequence length="69" mass="8342">MDIIIKLRKLCELNNKTIILPFRRGKCSFYLQHIGIFIRNMVDNYIVVKKKTDDKNHDKDTFLITFPKW</sequence>
<dbReference type="EMBL" id="BTGB01000005">
    <property type="protein sequence ID" value="GMM47062.1"/>
    <property type="molecule type" value="Genomic_DNA"/>
</dbReference>
<protein>
    <submittedName>
        <fullName evidence="1">Uncharacterized protein</fullName>
    </submittedName>
</protein>
<accession>A0AAV5R7X3</accession>